<dbReference type="EMBL" id="CAIIXF020000005">
    <property type="protein sequence ID" value="CAH1785031.1"/>
    <property type="molecule type" value="Genomic_DNA"/>
</dbReference>
<protein>
    <submittedName>
        <fullName evidence="3">Uncharacterized protein</fullName>
    </submittedName>
</protein>
<evidence type="ECO:0000256" key="2">
    <source>
        <dbReference type="SAM" id="MobiDB-lite"/>
    </source>
</evidence>
<keyword evidence="4" id="KW-1185">Reference proteome</keyword>
<feature type="coiled-coil region" evidence="1">
    <location>
        <begin position="1837"/>
        <end position="1864"/>
    </location>
</feature>
<evidence type="ECO:0000313" key="3">
    <source>
        <dbReference type="EMBL" id="CAH1785031.1"/>
    </source>
</evidence>
<feature type="compositionally biased region" description="Low complexity" evidence="2">
    <location>
        <begin position="254"/>
        <end position="273"/>
    </location>
</feature>
<dbReference type="OrthoDB" id="76966at2759"/>
<evidence type="ECO:0000313" key="4">
    <source>
        <dbReference type="Proteomes" id="UP000749559"/>
    </source>
</evidence>
<dbReference type="Pfam" id="PF15082">
    <property type="entry name" value="DUF4549"/>
    <property type="match status" value="1"/>
</dbReference>
<dbReference type="InterPro" id="IPR029376">
    <property type="entry name" value="DUF4549"/>
</dbReference>
<comment type="caution">
    <text evidence="3">The sequence shown here is derived from an EMBL/GenBank/DDBJ whole genome shotgun (WGS) entry which is preliminary data.</text>
</comment>
<feature type="region of interest" description="Disordered" evidence="2">
    <location>
        <begin position="2176"/>
        <end position="2225"/>
    </location>
</feature>
<feature type="coiled-coil region" evidence="1">
    <location>
        <begin position="2059"/>
        <end position="2094"/>
    </location>
</feature>
<reference evidence="3" key="1">
    <citation type="submission" date="2022-03" db="EMBL/GenBank/DDBJ databases">
        <authorList>
            <person name="Martin C."/>
        </authorList>
    </citation>
    <scope>NUCLEOTIDE SEQUENCE</scope>
</reference>
<dbReference type="InterPro" id="IPR040401">
    <property type="entry name" value="CCDC162"/>
</dbReference>
<feature type="region of interest" description="Disordered" evidence="2">
    <location>
        <begin position="1577"/>
        <end position="1622"/>
    </location>
</feature>
<gene>
    <name evidence="3" type="ORF">OFUS_LOCUS11140</name>
</gene>
<name>A0A8J1T4F6_OWEFU</name>
<organism evidence="3 4">
    <name type="scientific">Owenia fusiformis</name>
    <name type="common">Polychaete worm</name>
    <dbReference type="NCBI Taxonomy" id="6347"/>
    <lineage>
        <taxon>Eukaryota</taxon>
        <taxon>Metazoa</taxon>
        <taxon>Spiralia</taxon>
        <taxon>Lophotrochozoa</taxon>
        <taxon>Annelida</taxon>
        <taxon>Polychaeta</taxon>
        <taxon>Sedentaria</taxon>
        <taxon>Canalipalpata</taxon>
        <taxon>Sabellida</taxon>
        <taxon>Oweniida</taxon>
        <taxon>Oweniidae</taxon>
        <taxon>Owenia</taxon>
    </lineage>
</organism>
<feature type="region of interest" description="Disordered" evidence="2">
    <location>
        <begin position="715"/>
        <end position="736"/>
    </location>
</feature>
<accession>A0A8J1T4F6</accession>
<keyword evidence="1" id="KW-0175">Coiled coil</keyword>
<evidence type="ECO:0000256" key="1">
    <source>
        <dbReference type="SAM" id="Coils"/>
    </source>
</evidence>
<sequence>MDSIYRLSNSERVKDGESELIRDLAELKNELEENEMIHQVTPKSTSSIPIPKDAEHFKRERRLIFERALEVSEAQPLVVQAQTMKTELENGEKLEYTPQSLPLLLHQHFIDRMHQLVQCKHMHMLRWKRFNEHTSTIEALYPLYQDRLAHIMSEYNDATQRAERLSVAKESVLAGNENAAQAMKLDDMMIYLRWLVCHFNATKRFNQFMKTMQWLTITHKFDIVPERKEQSPDDDFSTQTKIPSRYNEDENHVSAAPKSASSRPTSARSRPSIAAVAPPMAPVLNPTLHTTVPMSASQFAYAAAASGGGIASDEHSSTLPLHYNEFDHLKPHLSFFVNIYGVGIDTDAILTSGDEMELYGAVNRKFKQVYVRQEQMKTFKTYDKAELGSENWGSDHSTHALKQESNWLPFLTLKAERDPNQEKKMTQLRQNGKVDELLRCQSKFLQLQDSERVQNALKDHAIAVRDPPSTQPVSVTSNKTSYHTGQIWKKIYSNPELYADKDSDGNPEAFDFDEKDADNVNFGKRVKSGRKRRDSYDYHEVVQTLGLDDGENDSNDPSSIQGAYLSFLMLRHLRIRDLQRTCLSIINYFRSVERTLTINDGGLSLESGNLKRVSHQNHRKSTIHEGGLGGGGGLGSHLYMHNTPRDYKISEVEFMEFSEVENHDDFYTTDEGRVHVQDQRGYYIMYDSATDELKKLEHDLLLIATTYIEKDKDMRTASGIQRTPNSRRRNHQTGGFDISSYGHQEIDRFAVLLDLWTQEAAYLECKKYLLDCYLEAYHHVFDRDEKRGLAQVITNVMAKRPRLDFQESYFVKSYRMECICLRQHAHLVKSILDKQIEDQREYIQKVTRDGDKEFGLPHKIVPKQLISINMSSNEDDRYGGSALRNVYMLEFHPSLAFASKIPDALNYAFWELYHVHKPETTTEIISLERKLLEFAYNAWEQQQPMGTSYSQQTQKDLFSDVFVEDPLFICEIAGTLVHKYEQNPVRKSQREKHTGMIQVVATLMEAINLRQRLIDASWETEILSKIYRRQAIELSFDDCHLFLRFVQFEFAAMKENAGKPPPLFITAVQEDDSNVDRYVPTYLYLAVHELDENHVGRFSFRSRDGVLQVCKAGSFASLQVVLQCQVVHKNSLTAAVLLANACQPAKQAQLELKGIKGDADTKSEKSSLTAMTGFSSGTKGTEFANKMQAAKHKSKCSSEAFVSLQLEKGPKRDLMLNEFVRKKESMATVLRNPEEMEKLKRKLIQEYCYDFNQRISQYSLRAQIISYYAGITTLLDQFPNIRDTYFVFGEANEKKSNSDSLEGLKLDCRTLKKRPRRVISKDGQHVLNIWFIPHHSENLITFKEFEDEALCHRALYNHLVIVSALHDIAQYLCAHARMGSSHARLGTRKLEFVSADWGGTEGIGSEFREIQKQINNLEEPTNVESVGQFLTMRRDIMFLEFDSAVRHSMRDTFLATGNVSAYNAITNNIHFALPGLSNIQRPSIMSTYLNVPEPLEARDFKAQELYPWRSFIGRNGPYPTMFWQWFMIDYYLQMCLAGTKEVDRHVANGEILGVTLLMEDVLQSGNPDFVAMGAVTNDNEEDEGGSKTLSPSRPATRLSSRAASSMSLQGEKKTGPMKPKPLSRLNQPIESYKLLKFFLLLWKRLELFKTHWGCRKLNTEKINNSVSYKAYCKIYKVEKLFPVLQSIARRHGQGELYDGMTADTEPLVSPKGATEIEIRSKQLISLLESEECYMIVEVRKKLAKELSLALAERAREEGALPTDLWKKSAVKESFTIAKPHIAEDFVDQLFENQERDQKEVTFKTSHLNECLRNLGQSIMARERHNYDSYSMYYENLLRQHHQLLYQKEQEIKQLNDQIKQQKESTDIEVKCQMADENYDILLEITALRAKVLEMREMAMSQEKDLRDRVQEEYDELVLNLFSSAFELKTKFDEFKDYLHDDVYDKIQETRREAIEEMTRVKLKAIDGSEEAEFTKRNMAQSEKLANLQHDNFELTKIMHNMQIFNKWKFNWKHMMSHKEKSQLGKNSDRSKKDYLEVKMLADEEVILLRQQIVALRAGLSQSEAECNQVKKQLEKELKENREKAHSLMQKAQSQRQLELAKQANMERMIGELEDKELRLRIISSTKDKNLKMQQIENEKAVKDMFHLKKKLTHERSLKLDAFQRVDDLQTQVYDVDAGISPPSRPHTAAPSLDSRSVSPTKRRGPSRSTDKNSGIWPPPVEWPANRRMTSMGISMDFTEPKSPPLNNNESRKIQRPKTVTGRLRSRIAEQLLNELEPPDHHETILKLRELSMVEKKQF</sequence>
<dbReference type="PANTHER" id="PTHR33331:SF13">
    <property type="entry name" value="COILED-COIL DOMAIN CONTAINING 162"/>
    <property type="match status" value="1"/>
</dbReference>
<feature type="region of interest" description="Disordered" evidence="2">
    <location>
        <begin position="2237"/>
        <end position="2260"/>
    </location>
</feature>
<proteinExistence type="predicted"/>
<feature type="region of interest" description="Disordered" evidence="2">
    <location>
        <begin position="226"/>
        <end position="273"/>
    </location>
</feature>
<dbReference type="PANTHER" id="PTHR33331">
    <property type="entry name" value="COILED-COIL DOMAIN-CONTAINING PROTEIN 162"/>
    <property type="match status" value="1"/>
</dbReference>
<feature type="compositionally biased region" description="Low complexity" evidence="2">
    <location>
        <begin position="1589"/>
        <end position="1608"/>
    </location>
</feature>
<dbReference type="Proteomes" id="UP000749559">
    <property type="component" value="Unassembled WGS sequence"/>
</dbReference>